<organism evidence="1 2">
    <name type="scientific">Mortierella polycephala</name>
    <dbReference type="NCBI Taxonomy" id="41804"/>
    <lineage>
        <taxon>Eukaryota</taxon>
        <taxon>Fungi</taxon>
        <taxon>Fungi incertae sedis</taxon>
        <taxon>Mucoromycota</taxon>
        <taxon>Mortierellomycotina</taxon>
        <taxon>Mortierellomycetes</taxon>
        <taxon>Mortierellales</taxon>
        <taxon>Mortierellaceae</taxon>
        <taxon>Mortierella</taxon>
    </lineage>
</organism>
<evidence type="ECO:0000313" key="1">
    <source>
        <dbReference type="EMBL" id="KAG0247014.1"/>
    </source>
</evidence>
<accession>A0A9P6PF35</accession>
<dbReference type="EMBL" id="JAAAJA010001685">
    <property type="protein sequence ID" value="KAG0247014.1"/>
    <property type="molecule type" value="Genomic_DNA"/>
</dbReference>
<reference evidence="1" key="1">
    <citation type="journal article" date="2020" name="Fungal Divers.">
        <title>Resolving the Mortierellaceae phylogeny through synthesis of multi-gene phylogenetics and phylogenomics.</title>
        <authorList>
            <person name="Vandepol N."/>
            <person name="Liber J."/>
            <person name="Desiro A."/>
            <person name="Na H."/>
            <person name="Kennedy M."/>
            <person name="Barry K."/>
            <person name="Grigoriev I.V."/>
            <person name="Miller A.N."/>
            <person name="O'Donnell K."/>
            <person name="Stajich J.E."/>
            <person name="Bonito G."/>
        </authorList>
    </citation>
    <scope>NUCLEOTIDE SEQUENCE</scope>
    <source>
        <strain evidence="1">KOD948</strain>
    </source>
</reference>
<dbReference type="AlphaFoldDB" id="A0A9P6PF35"/>
<gene>
    <name evidence="1" type="ORF">BG011_002223</name>
</gene>
<keyword evidence="2" id="KW-1185">Reference proteome</keyword>
<name>A0A9P6PF35_9FUNG</name>
<comment type="caution">
    <text evidence="1">The sequence shown here is derived from an EMBL/GenBank/DDBJ whole genome shotgun (WGS) entry which is preliminary data.</text>
</comment>
<evidence type="ECO:0000313" key="2">
    <source>
        <dbReference type="Proteomes" id="UP000726737"/>
    </source>
</evidence>
<sequence length="110" mass="12487">MSADLAALRSHLAGLPEDEQQAVISMFQNLSTPPPTLAEREITADHRDLVRTLNKVLKPQTPSPYKGEHDADACQNFIDNQEEYYKVVQLDDTQWVQYTALNLTDEAKSW</sequence>
<proteinExistence type="predicted"/>
<protein>
    <submittedName>
        <fullName evidence="1">Uncharacterized protein</fullName>
    </submittedName>
</protein>
<dbReference type="Proteomes" id="UP000726737">
    <property type="component" value="Unassembled WGS sequence"/>
</dbReference>
<dbReference type="OrthoDB" id="5600552at2759"/>